<dbReference type="InterPro" id="IPR047707">
    <property type="entry name" value="VdcD-like"/>
</dbReference>
<evidence type="ECO:0000256" key="1">
    <source>
        <dbReference type="SAM" id="MobiDB-lite"/>
    </source>
</evidence>
<protein>
    <recommendedName>
        <fullName evidence="4">4-hydroxybenzoate decarboxylase</fullName>
    </recommendedName>
</protein>
<dbReference type="NCBIfam" id="NF041205">
    <property type="entry name" value="VdcD"/>
    <property type="match status" value="1"/>
</dbReference>
<dbReference type="OrthoDB" id="5877746at2"/>
<sequence length="93" mass="9915">MTCPRCLYDHAETVTAAPEGGAAVWEVRQCPRCWYAWRSTEAPARTSAEHFPAEHRLTPEAIDAAPELPAVPPLLPGVPEPAAAPGEDRGATA</sequence>
<gene>
    <name evidence="2" type="ORF">AT728_21840</name>
</gene>
<dbReference type="Pfam" id="PF26358">
    <property type="entry name" value="EcdD_BsdD_detox"/>
    <property type="match status" value="1"/>
</dbReference>
<organism evidence="2 3">
    <name type="scientific">Streptomyces silvensis</name>
    <dbReference type="NCBI Taxonomy" id="1765722"/>
    <lineage>
        <taxon>Bacteria</taxon>
        <taxon>Bacillati</taxon>
        <taxon>Actinomycetota</taxon>
        <taxon>Actinomycetes</taxon>
        <taxon>Kitasatosporales</taxon>
        <taxon>Streptomycetaceae</taxon>
        <taxon>Streptomyces</taxon>
    </lineage>
</organism>
<dbReference type="Proteomes" id="UP000054804">
    <property type="component" value="Unassembled WGS sequence"/>
</dbReference>
<name>A0A0W7X8P4_9ACTN</name>
<accession>A0A0W7X8P4</accession>
<dbReference type="STRING" id="1765722.AT728_21840"/>
<feature type="compositionally biased region" description="Pro residues" evidence="1">
    <location>
        <begin position="69"/>
        <end position="79"/>
    </location>
</feature>
<keyword evidence="3" id="KW-1185">Reference proteome</keyword>
<feature type="region of interest" description="Disordered" evidence="1">
    <location>
        <begin position="67"/>
        <end position="93"/>
    </location>
</feature>
<proteinExistence type="predicted"/>
<dbReference type="AlphaFoldDB" id="A0A0W7X8P4"/>
<comment type="caution">
    <text evidence="2">The sequence shown here is derived from an EMBL/GenBank/DDBJ whole genome shotgun (WGS) entry which is preliminary data.</text>
</comment>
<dbReference type="RefSeq" id="WP_058846687.1">
    <property type="nucleotide sequence ID" value="NZ_LOCL01000028.1"/>
</dbReference>
<reference evidence="2 3" key="1">
    <citation type="submission" date="2015-12" db="EMBL/GenBank/DDBJ databases">
        <title>Draft genome sequence of Streptomyces silvensis ATCC 53525, a producer of novel hormone antagonists.</title>
        <authorList>
            <person name="Johnston C.W."/>
            <person name="Li Y."/>
            <person name="Magarvey N.A."/>
        </authorList>
    </citation>
    <scope>NUCLEOTIDE SEQUENCE [LARGE SCALE GENOMIC DNA]</scope>
    <source>
        <strain evidence="2 3">ATCC 53525</strain>
    </source>
</reference>
<evidence type="ECO:0008006" key="4">
    <source>
        <dbReference type="Google" id="ProtNLM"/>
    </source>
</evidence>
<dbReference type="EMBL" id="LOCL01000028">
    <property type="protein sequence ID" value="KUF19197.1"/>
    <property type="molecule type" value="Genomic_DNA"/>
</dbReference>
<evidence type="ECO:0000313" key="3">
    <source>
        <dbReference type="Proteomes" id="UP000054804"/>
    </source>
</evidence>
<evidence type="ECO:0000313" key="2">
    <source>
        <dbReference type="EMBL" id="KUF19197.1"/>
    </source>
</evidence>